<keyword evidence="3" id="KW-0560">Oxidoreductase</keyword>
<evidence type="ECO:0000313" key="5">
    <source>
        <dbReference type="EMBL" id="KAF9878044.1"/>
    </source>
</evidence>
<organism evidence="5 6">
    <name type="scientific">Colletotrichum karsti</name>
    <dbReference type="NCBI Taxonomy" id="1095194"/>
    <lineage>
        <taxon>Eukaryota</taxon>
        <taxon>Fungi</taxon>
        <taxon>Dikarya</taxon>
        <taxon>Ascomycota</taxon>
        <taxon>Pezizomycotina</taxon>
        <taxon>Sordariomycetes</taxon>
        <taxon>Hypocreomycetidae</taxon>
        <taxon>Glomerellales</taxon>
        <taxon>Glomerellaceae</taxon>
        <taxon>Colletotrichum</taxon>
        <taxon>Colletotrichum boninense species complex</taxon>
    </lineage>
</organism>
<evidence type="ECO:0000256" key="1">
    <source>
        <dbReference type="ARBA" id="ARBA00005725"/>
    </source>
</evidence>
<proteinExistence type="inferred from homology"/>
<reference evidence="5" key="1">
    <citation type="submission" date="2020-03" db="EMBL/GenBank/DDBJ databases">
        <authorList>
            <person name="He L."/>
        </authorList>
    </citation>
    <scope>NUCLEOTIDE SEQUENCE</scope>
    <source>
        <strain evidence="5">CkLH20</strain>
    </source>
</reference>
<dbReference type="EMBL" id="JAATWM020000012">
    <property type="protein sequence ID" value="KAF9878044.1"/>
    <property type="molecule type" value="Genomic_DNA"/>
</dbReference>
<name>A0A9P6I873_9PEZI</name>
<gene>
    <name evidence="5" type="ORF">CkaCkLH20_04620</name>
</gene>
<reference evidence="5" key="2">
    <citation type="submission" date="2020-11" db="EMBL/GenBank/DDBJ databases">
        <title>Whole genome sequencing of Colletotrichum sp.</title>
        <authorList>
            <person name="Li H."/>
        </authorList>
    </citation>
    <scope>NUCLEOTIDE SEQUENCE</scope>
    <source>
        <strain evidence="5">CkLH20</strain>
    </source>
</reference>
<comment type="similarity">
    <text evidence="1">Belongs to the NmrA-type oxidoreductase family. Isoflavone reductase subfamily.</text>
</comment>
<dbReference type="Gene3D" id="3.90.25.10">
    <property type="entry name" value="UDP-galactose 4-epimerase, domain 1"/>
    <property type="match status" value="1"/>
</dbReference>
<dbReference type="Gene3D" id="3.40.50.720">
    <property type="entry name" value="NAD(P)-binding Rossmann-like Domain"/>
    <property type="match status" value="2"/>
</dbReference>
<dbReference type="SUPFAM" id="SSF51735">
    <property type="entry name" value="NAD(P)-binding Rossmann-fold domains"/>
    <property type="match status" value="1"/>
</dbReference>
<evidence type="ECO:0000313" key="6">
    <source>
        <dbReference type="Proteomes" id="UP000781932"/>
    </source>
</evidence>
<dbReference type="GeneID" id="62160413"/>
<keyword evidence="2" id="KW-0521">NADP</keyword>
<feature type="domain" description="NAD(P)-binding" evidence="4">
    <location>
        <begin position="9"/>
        <end position="140"/>
    </location>
</feature>
<sequence length="301" mass="33843">MKVAVAGVGDVAKYLLEELPKEGHQVVAITRSRKDFLEVDQRITDYSVSNLLGHLQDCDAVICGITAAALEFTDSHLALLEACKQSPKCKRFIPSAWAGNYEDVPDQPLFAGNQLEAIREALQRQTDVSWTFVCQGWIADYLVPTAQRHFSDIGDLWVQNHETKVFTLYGSGSQKVDFTAGRDTARAVAVLLNHDSIDWEAYTCVSGQQMTWRELWEFVKSREPDYVVVKKSLAQSIKQLMANENEATATAAMYEIMGHSEALAFADGKVQRHREKYFKNLKFRTVAEVYDDAIQNRGVVV</sequence>
<dbReference type="InterPro" id="IPR036291">
    <property type="entry name" value="NAD(P)-bd_dom_sf"/>
</dbReference>
<dbReference type="OrthoDB" id="419598at2759"/>
<dbReference type="PANTHER" id="PTHR47706">
    <property type="entry name" value="NMRA-LIKE FAMILY PROTEIN"/>
    <property type="match status" value="1"/>
</dbReference>
<dbReference type="InterPro" id="IPR051609">
    <property type="entry name" value="NmrA/Isoflavone_reductase-like"/>
</dbReference>
<evidence type="ECO:0000256" key="2">
    <source>
        <dbReference type="ARBA" id="ARBA00022857"/>
    </source>
</evidence>
<protein>
    <recommendedName>
        <fullName evidence="4">NAD(P)-binding domain-containing protein</fullName>
    </recommendedName>
</protein>
<dbReference type="AlphaFoldDB" id="A0A9P6I873"/>
<evidence type="ECO:0000256" key="3">
    <source>
        <dbReference type="ARBA" id="ARBA00023002"/>
    </source>
</evidence>
<dbReference type="GO" id="GO:0016491">
    <property type="term" value="F:oxidoreductase activity"/>
    <property type="evidence" value="ECO:0007669"/>
    <property type="project" value="UniProtKB-KW"/>
</dbReference>
<dbReference type="RefSeq" id="XP_038747505.1">
    <property type="nucleotide sequence ID" value="XM_038887339.1"/>
</dbReference>
<keyword evidence="6" id="KW-1185">Reference proteome</keyword>
<dbReference type="Proteomes" id="UP000781932">
    <property type="component" value="Unassembled WGS sequence"/>
</dbReference>
<dbReference type="PANTHER" id="PTHR47706:SF4">
    <property type="entry name" value="NMRA-LIKE DOMAIN-CONTAINING PROTEIN"/>
    <property type="match status" value="1"/>
</dbReference>
<comment type="caution">
    <text evidence="5">The sequence shown here is derived from an EMBL/GenBank/DDBJ whole genome shotgun (WGS) entry which is preliminary data.</text>
</comment>
<evidence type="ECO:0000259" key="4">
    <source>
        <dbReference type="Pfam" id="PF13460"/>
    </source>
</evidence>
<dbReference type="Pfam" id="PF13460">
    <property type="entry name" value="NAD_binding_10"/>
    <property type="match status" value="1"/>
</dbReference>
<accession>A0A9P6I873</accession>
<dbReference type="InterPro" id="IPR016040">
    <property type="entry name" value="NAD(P)-bd_dom"/>
</dbReference>